<dbReference type="OrthoDB" id="9179938at2"/>
<dbReference type="HOGENOM" id="CLU_1425362_0_0_4"/>
<organism evidence="1 2">
    <name type="scientific">Azoarcus sp. (strain BH72)</name>
    <dbReference type="NCBI Taxonomy" id="418699"/>
    <lineage>
        <taxon>Bacteria</taxon>
        <taxon>Pseudomonadati</taxon>
        <taxon>Pseudomonadota</taxon>
        <taxon>Betaproteobacteria</taxon>
        <taxon>Rhodocyclales</taxon>
        <taxon>Zoogloeaceae</taxon>
        <taxon>Azoarcus</taxon>
    </lineage>
</organism>
<keyword evidence="2" id="KW-1185">Reference proteome</keyword>
<dbReference type="KEGG" id="aoa:dqs_0350"/>
<proteinExistence type="predicted"/>
<name>A1K299_AZOSB</name>
<dbReference type="RefSeq" id="WP_011764072.1">
    <property type="nucleotide sequence ID" value="NC_008702.1"/>
</dbReference>
<dbReference type="Proteomes" id="UP000002588">
    <property type="component" value="Chromosome"/>
</dbReference>
<accession>A1K299</accession>
<evidence type="ECO:0000313" key="1">
    <source>
        <dbReference type="EMBL" id="CAL92954.1"/>
    </source>
</evidence>
<dbReference type="EMBL" id="AM406670">
    <property type="protein sequence ID" value="CAL92954.1"/>
    <property type="molecule type" value="Genomic_DNA"/>
</dbReference>
<gene>
    <name evidence="1" type="ordered locus">azo0337</name>
</gene>
<evidence type="ECO:0000313" key="2">
    <source>
        <dbReference type="Proteomes" id="UP000002588"/>
    </source>
</evidence>
<protein>
    <submittedName>
        <fullName evidence="1">Uncharacterized protein</fullName>
    </submittedName>
</protein>
<dbReference type="AlphaFoldDB" id="A1K299"/>
<sequence length="190" mass="21223">MRATSNPPGLEHQGYEFFPPYDETGATVISWEIQVQTAQDFHEACPRDDEACQWRDPLEASGDFRPTMQTVVRINTLNVALRERLLRLTNDMSNLAIAEMGMRKSTDAGGAEMAAGPEPLSEDSAQRLMALTRAWFDIIGMAQASMGTLTGYMPRTADRTAASADYADRPLVERRQNVRHIDFADRRRAG</sequence>
<dbReference type="KEGG" id="azo:azo0337"/>
<reference evidence="1 2" key="1">
    <citation type="journal article" date="2006" name="Nat. Biotechnol.">
        <title>Complete genome of the mutualistic, N2-fixing grass endophyte Azoarcus sp. strain BH72.</title>
        <authorList>
            <person name="Krause A."/>
            <person name="Ramakumar A."/>
            <person name="Bartels D."/>
            <person name="Battistoni F."/>
            <person name="Bekel T."/>
            <person name="Boch J."/>
            <person name="Boehm M."/>
            <person name="Friedrich F."/>
            <person name="Hurek T."/>
            <person name="Krause L."/>
            <person name="Linke B."/>
            <person name="McHardy A.C."/>
            <person name="Sarkar A."/>
            <person name="Schneiker S."/>
            <person name="Syed A.A."/>
            <person name="Thauer R."/>
            <person name="Vorhoelter F.-J."/>
            <person name="Weidner S."/>
            <person name="Puehler A."/>
            <person name="Reinhold-Hurek B."/>
            <person name="Kaiser O."/>
            <person name="Goesmann A."/>
        </authorList>
    </citation>
    <scope>NUCLEOTIDE SEQUENCE [LARGE SCALE GENOMIC DNA]</scope>
    <source>
        <strain evidence="1 2">BH72</strain>
    </source>
</reference>